<proteinExistence type="predicted"/>
<evidence type="ECO:0000313" key="3">
    <source>
        <dbReference type="Proteomes" id="UP001479520"/>
    </source>
</evidence>
<protein>
    <submittedName>
        <fullName evidence="2">Uncharacterized protein</fullName>
    </submittedName>
</protein>
<keyword evidence="3" id="KW-1185">Reference proteome</keyword>
<dbReference type="RefSeq" id="WP_341744770.1">
    <property type="nucleotide sequence ID" value="NZ_CP151407.1"/>
</dbReference>
<feature type="region of interest" description="Disordered" evidence="1">
    <location>
        <begin position="1"/>
        <end position="34"/>
    </location>
</feature>
<gene>
    <name evidence="2" type="ORF">AADV58_16920</name>
</gene>
<evidence type="ECO:0000256" key="1">
    <source>
        <dbReference type="SAM" id="MobiDB-lite"/>
    </source>
</evidence>
<evidence type="ECO:0000313" key="2">
    <source>
        <dbReference type="EMBL" id="WZJ23439.1"/>
    </source>
</evidence>
<sequence>MLRPVDLDAAPFGTTTETQPSNNADGQPVPPKAPPYAQQLAQLEVEVGAATNPNLLPLSSTPSKKGILRPKLIANTTLSLAIGPLVAFGTSPGRKGLGWRCTIALIFTLRNTLPGQKLSGRAYTASIHFFGSNVESERRDWIAAMRRKGYPVIQMATDLAVASLDNATSKRLNDFGLLKPASAQIHRQSISETNDVVRLQPISAIASNSPVMRQTVGE</sequence>
<dbReference type="EMBL" id="CP151407">
    <property type="protein sequence ID" value="WZJ23439.1"/>
    <property type="molecule type" value="Genomic_DNA"/>
</dbReference>
<keyword evidence="2" id="KW-0614">Plasmid</keyword>
<organism evidence="2 3">
    <name type="scientific">Azonexus hydrophilus</name>
    <dbReference type="NCBI Taxonomy" id="418702"/>
    <lineage>
        <taxon>Bacteria</taxon>
        <taxon>Pseudomonadati</taxon>
        <taxon>Pseudomonadota</taxon>
        <taxon>Betaproteobacteria</taxon>
        <taxon>Rhodocyclales</taxon>
        <taxon>Azonexaceae</taxon>
        <taxon>Azonexus</taxon>
    </lineage>
</organism>
<geneLocation type="plasmid" evidence="2 3">
    <name>unnamed1</name>
</geneLocation>
<dbReference type="Proteomes" id="UP001479520">
    <property type="component" value="Plasmid unnamed1"/>
</dbReference>
<accession>A0ABZ2XNK8</accession>
<feature type="compositionally biased region" description="Polar residues" evidence="1">
    <location>
        <begin position="13"/>
        <end position="25"/>
    </location>
</feature>
<name>A0ABZ2XNK8_9RHOO</name>
<reference evidence="2 3" key="1">
    <citation type="submission" date="2024-04" db="EMBL/GenBank/DDBJ databases">
        <title>Dissimilatory iodate-reducing microorganisms contribute to the enrichment of iodine in groundwater.</title>
        <authorList>
            <person name="Jiang Z."/>
        </authorList>
    </citation>
    <scope>NUCLEOTIDE SEQUENCE [LARGE SCALE GENOMIC DNA]</scope>
    <source>
        <strain evidence="2 3">NCP973</strain>
        <plasmid evidence="2 3">unnamed1</plasmid>
    </source>
</reference>